<accession>A0AAE3K6D8</accession>
<dbReference type="Proteomes" id="UP001202674">
    <property type="component" value="Unassembled WGS sequence"/>
</dbReference>
<evidence type="ECO:0000256" key="1">
    <source>
        <dbReference type="SAM" id="Phobius"/>
    </source>
</evidence>
<dbReference type="EMBL" id="JAKRVY010000010">
    <property type="protein sequence ID" value="MCL9814888.1"/>
    <property type="molecule type" value="Genomic_DNA"/>
</dbReference>
<dbReference type="AlphaFoldDB" id="A0AAE3K6D8"/>
<organism evidence="3 4">
    <name type="scientific">Natranaeroarchaeum aerophilus</name>
    <dbReference type="NCBI Taxonomy" id="2917711"/>
    <lineage>
        <taxon>Archaea</taxon>
        <taxon>Methanobacteriati</taxon>
        <taxon>Methanobacteriota</taxon>
        <taxon>Stenosarchaea group</taxon>
        <taxon>Halobacteria</taxon>
        <taxon>Halobacteriales</taxon>
        <taxon>Natronoarchaeaceae</taxon>
        <taxon>Natranaeroarchaeum</taxon>
    </lineage>
</organism>
<dbReference type="Pfam" id="PF26514">
    <property type="entry name" value="DUF8173"/>
    <property type="match status" value="1"/>
</dbReference>
<gene>
    <name evidence="3" type="ORF">AArcSt11_14615</name>
</gene>
<keyword evidence="4" id="KW-1185">Reference proteome</keyword>
<proteinExistence type="predicted"/>
<dbReference type="Gene3D" id="2.160.10.10">
    <property type="entry name" value="Hexapeptide repeat proteins"/>
    <property type="match status" value="1"/>
</dbReference>
<dbReference type="Pfam" id="PF04519">
    <property type="entry name" value="Bactofilin"/>
    <property type="match status" value="1"/>
</dbReference>
<dbReference type="InterPro" id="IPR007607">
    <property type="entry name" value="BacA/B"/>
</dbReference>
<protein>
    <submittedName>
        <fullName evidence="3">Polymer-forming cytoskeletal protein</fullName>
    </submittedName>
</protein>
<keyword evidence="1" id="KW-1133">Transmembrane helix</keyword>
<name>A0AAE3K6D8_9EURY</name>
<evidence type="ECO:0000313" key="4">
    <source>
        <dbReference type="Proteomes" id="UP001202674"/>
    </source>
</evidence>
<reference evidence="3 4" key="1">
    <citation type="journal article" date="2022" name="Syst. Appl. Microbiol.">
        <title>Natronocalculus amylovorans gen. nov., sp. nov., and Natranaeroarchaeum aerophilus sp. nov., dominant culturable amylolytic natronoarchaea from hypersaline soda lakes in southwestern Siberia.</title>
        <authorList>
            <person name="Sorokin D.Y."/>
            <person name="Elcheninov A.G."/>
            <person name="Khizhniak T.V."/>
            <person name="Koenen M."/>
            <person name="Bale N.J."/>
            <person name="Damste J.S.S."/>
            <person name="Kublanov I.V."/>
        </authorList>
    </citation>
    <scope>NUCLEOTIDE SEQUENCE [LARGE SCALE GENOMIC DNA]</scope>
    <source>
        <strain evidence="3 4">AArc-St1-1</strain>
    </source>
</reference>
<keyword evidence="1" id="KW-0812">Transmembrane</keyword>
<evidence type="ECO:0000313" key="3">
    <source>
        <dbReference type="EMBL" id="MCL9814888.1"/>
    </source>
</evidence>
<feature type="transmembrane region" description="Helical" evidence="1">
    <location>
        <begin position="256"/>
        <end position="277"/>
    </location>
</feature>
<dbReference type="InterPro" id="IPR011004">
    <property type="entry name" value="Trimer_LpxA-like_sf"/>
</dbReference>
<keyword evidence="1" id="KW-0472">Membrane</keyword>
<feature type="transmembrane region" description="Helical" evidence="1">
    <location>
        <begin position="313"/>
        <end position="330"/>
    </location>
</feature>
<dbReference type="SUPFAM" id="SSF51161">
    <property type="entry name" value="Trimeric LpxA-like enzymes"/>
    <property type="match status" value="1"/>
</dbReference>
<feature type="transmembrane region" description="Helical" evidence="1">
    <location>
        <begin position="289"/>
        <end position="307"/>
    </location>
</feature>
<dbReference type="InterPro" id="IPR058486">
    <property type="entry name" value="DUF8173"/>
</dbReference>
<evidence type="ECO:0000259" key="2">
    <source>
        <dbReference type="Pfam" id="PF26514"/>
    </source>
</evidence>
<dbReference type="RefSeq" id="WP_250598164.1">
    <property type="nucleotide sequence ID" value="NZ_JAKRVY010000010.1"/>
</dbReference>
<feature type="domain" description="DUF8173" evidence="2">
    <location>
        <begin position="191"/>
        <end position="330"/>
    </location>
</feature>
<feature type="transmembrane region" description="Helical" evidence="1">
    <location>
        <begin position="229"/>
        <end position="250"/>
    </location>
</feature>
<comment type="caution">
    <text evidence="3">The sequence shown here is derived from an EMBL/GenBank/DDBJ whole genome shotgun (WGS) entry which is preliminary data.</text>
</comment>
<sequence>MRRFVVVLVVLAVVGSLAVGPAVATAEETRTGGTVVIEEGETVEDLTVAGGTVVIDGTVEGELQVVGGTVTIDGDAENVSVLGGDVRITGDVSGDLQVIGGNVWIGETATVGGSLSIAAGSVTIDGTVQGDVEAGSGTITLGSSAVIGGDLTYAGELDVQPGAEVEGETTRDPGTVIGPAEFPEELEWAIAAYALLLNMLLGAILLALGPRFSLAVSDRFRESTLSSAGVGLLAIIVVPVLLGLLALSILGLPLSLVGFLLFAVFLWVATVYGRYAVGMWLLSFANIRSRWLGLIVGLPLVALVAQIPYVGSLFAGLVSLIGIGALALAVRELRTDGTDVSS</sequence>
<feature type="transmembrane region" description="Helical" evidence="1">
    <location>
        <begin position="188"/>
        <end position="208"/>
    </location>
</feature>